<evidence type="ECO:0000313" key="1">
    <source>
        <dbReference type="EMBL" id="MBK1668186.1"/>
    </source>
</evidence>
<sequence>MASDIRLLAFERKGLQPGQFAIRTDGRPDIRIGEQSPAMRWNRALARARHPDLSGLATLALVRHAQGPVTANGGRVQLLELTESERTRDLALAETLRLMTERERVRAGLEDAAFACQGQRLEVRLCLTGSDGHMLLRQRRDGKLGLGVDVPLWAADRHLGERLFERTCSRVMTRLGVPAGIAARAAVRAVKALAYDYEACRFVAIAFCDLGRLVSDDLPAAKLAGRLSALGIHSLNERGRCSGAAPPALSDALSRFSYELTAAFASFQRAPAKPD</sequence>
<gene>
    <name evidence="1" type="ORF">CKO28_09065</name>
</gene>
<protein>
    <submittedName>
        <fullName evidence="1">Uncharacterized protein</fullName>
    </submittedName>
</protein>
<comment type="caution">
    <text evidence="1">The sequence shown here is derived from an EMBL/GenBank/DDBJ whole genome shotgun (WGS) entry which is preliminary data.</text>
</comment>
<dbReference type="RefSeq" id="WP_200340378.1">
    <property type="nucleotide sequence ID" value="NZ_NRRL01000018.1"/>
</dbReference>
<proteinExistence type="predicted"/>
<dbReference type="EMBL" id="NRRL01000018">
    <property type="protein sequence ID" value="MBK1668186.1"/>
    <property type="molecule type" value="Genomic_DNA"/>
</dbReference>
<evidence type="ECO:0000313" key="2">
    <source>
        <dbReference type="Proteomes" id="UP001296873"/>
    </source>
</evidence>
<keyword evidence="2" id="KW-1185">Reference proteome</keyword>
<accession>A0ABS1DDZ6</accession>
<reference evidence="1 2" key="1">
    <citation type="journal article" date="2020" name="Microorganisms">
        <title>Osmotic Adaptation and Compatible Solute Biosynthesis of Phototrophic Bacteria as Revealed from Genome Analyses.</title>
        <authorList>
            <person name="Imhoff J.F."/>
            <person name="Rahn T."/>
            <person name="Kunzel S."/>
            <person name="Keller A."/>
            <person name="Neulinger S.C."/>
        </authorList>
    </citation>
    <scope>NUCLEOTIDE SEQUENCE [LARGE SCALE GENOMIC DNA]</scope>
    <source>
        <strain evidence="1 2">DSM 9895</strain>
    </source>
</reference>
<dbReference type="Proteomes" id="UP001296873">
    <property type="component" value="Unassembled WGS sequence"/>
</dbReference>
<organism evidence="1 2">
    <name type="scientific">Rhodovibrio sodomensis</name>
    <dbReference type="NCBI Taxonomy" id="1088"/>
    <lineage>
        <taxon>Bacteria</taxon>
        <taxon>Pseudomonadati</taxon>
        <taxon>Pseudomonadota</taxon>
        <taxon>Alphaproteobacteria</taxon>
        <taxon>Rhodospirillales</taxon>
        <taxon>Rhodovibrionaceae</taxon>
        <taxon>Rhodovibrio</taxon>
    </lineage>
</organism>
<name>A0ABS1DDZ6_9PROT</name>